<organism evidence="11 12">
    <name type="scientific">Proteus vulgaris</name>
    <dbReference type="NCBI Taxonomy" id="585"/>
    <lineage>
        <taxon>Bacteria</taxon>
        <taxon>Pseudomonadati</taxon>
        <taxon>Pseudomonadota</taxon>
        <taxon>Gammaproteobacteria</taxon>
        <taxon>Enterobacterales</taxon>
        <taxon>Morganellaceae</taxon>
        <taxon>Proteus</taxon>
    </lineage>
</organism>
<dbReference type="EMBL" id="CP047344">
    <property type="protein sequence ID" value="QIF96125.1"/>
    <property type="molecule type" value="Genomic_DNA"/>
</dbReference>
<evidence type="ECO:0000256" key="5">
    <source>
        <dbReference type="ARBA" id="ARBA00022692"/>
    </source>
</evidence>
<dbReference type="Pfam" id="PF13953">
    <property type="entry name" value="PapC_C"/>
    <property type="match status" value="1"/>
</dbReference>
<evidence type="ECO:0000313" key="12">
    <source>
        <dbReference type="Proteomes" id="UP000503287"/>
    </source>
</evidence>
<dbReference type="InterPro" id="IPR042186">
    <property type="entry name" value="FimD_plug_dom"/>
</dbReference>
<dbReference type="GO" id="GO:0015473">
    <property type="term" value="F:fimbrial usher porin activity"/>
    <property type="evidence" value="ECO:0007669"/>
    <property type="project" value="InterPro"/>
</dbReference>
<keyword evidence="12" id="KW-1185">Reference proteome</keyword>
<dbReference type="Gene3D" id="3.10.20.410">
    <property type="match status" value="1"/>
</dbReference>
<evidence type="ECO:0000256" key="3">
    <source>
        <dbReference type="ARBA" id="ARBA00022448"/>
    </source>
</evidence>
<keyword evidence="3" id="KW-0813">Transport</keyword>
<evidence type="ECO:0000256" key="1">
    <source>
        <dbReference type="ARBA" id="ARBA00004571"/>
    </source>
</evidence>
<evidence type="ECO:0000259" key="10">
    <source>
        <dbReference type="Pfam" id="PF13954"/>
    </source>
</evidence>
<feature type="domain" description="PapC-like C-terminal" evidence="9">
    <location>
        <begin position="782"/>
        <end position="841"/>
    </location>
</feature>
<evidence type="ECO:0000313" key="11">
    <source>
        <dbReference type="EMBL" id="QIF96125.1"/>
    </source>
</evidence>
<keyword evidence="8" id="KW-0998">Cell outer membrane</keyword>
<keyword evidence="4" id="KW-1134">Transmembrane beta strand</keyword>
<name>A0A6G6SNK8_PROVU</name>
<dbReference type="InterPro" id="IPR037224">
    <property type="entry name" value="PapC_N_sf"/>
</dbReference>
<dbReference type="InterPro" id="IPR000015">
    <property type="entry name" value="Fimb_usher"/>
</dbReference>
<proteinExistence type="inferred from homology"/>
<evidence type="ECO:0000256" key="2">
    <source>
        <dbReference type="ARBA" id="ARBA00008064"/>
    </source>
</evidence>
<protein>
    <submittedName>
        <fullName evidence="11">Fimbria/pilus outer membrane usher protein</fullName>
    </submittedName>
</protein>
<gene>
    <name evidence="11" type="ORF">GTH24_10450</name>
</gene>
<dbReference type="PANTHER" id="PTHR30451">
    <property type="entry name" value="OUTER MEMBRANE USHER PROTEIN"/>
    <property type="match status" value="1"/>
</dbReference>
<sequence>MILVFINHRILNSNRDSIVNNPKYLSILIFLGMQHYAQDLYAEGFDTSLLVGKSKNGDISRFYIDDKVPEGKQLVDVYVNQAWKGQFEINVLGANAGISIETEDVNKLGLNLSLSAKQKITEQKTILINELAKNVTTTLDINRLRLDISAPQISIKQSEMGYVDPSYWEQGISALILSYNLNYYNYKEKKGNKSNNENFFANLNSGINLGAWQFRDESNYSYYSHGKSEWKNNTRYVYKALSQITAGLTIGDFYTPAALFTSISFRGASLATEMGMLPNSSQGFAPIIRGIAQTNALVSVYQNENLVFQENVPPGEFSFRDIQPTAGGGDLLVVVQEADGRRESFTVPFSAVPDMLKEGVYRYNVMLGESRINNTDYRAKFAQGEFHYGLNNLVTVYAGGIVSEDYYSALIGSGWNFKFGAISADITHASADLQIGKKTGQSFRLAYSKYMDATLTNLTLAAYRYSTRDYYSFVDSIYSHDNYQAWKDYQNDLAKQQGNNNTISDLDLTTFDALRGSRAKNTFTINLNQYLGGQRGVIFLSGTHRNYWNTTNSNREYQLGYSNNYNDIAYNLSVSKLRNYDNKEETRYYLNVSIPVSFFDKRANLNTSIYAADSRYQQSTLSLSGTAGKDDLVNYTLTGSNQTGGNNLVGANVSYRHPYSTLSASYTEANDYRQGGLGTRGTVVAIPNHIAFSGDTGKTYTIIEAPMANNMMVNGHKATLTNHQGVVLVANSIPYRTNIYTLTNTELPSNAEVVGNITHVTPYLGAVNYLSLETDQRQTFIIRASLDNGESLPFGTEVFNNKKQAIGYVGQSGVLYLKSDTLPSSVSIKINETGKIECVISHLINTMDKNRNICR</sequence>
<dbReference type="GO" id="GO:0009297">
    <property type="term" value="P:pilus assembly"/>
    <property type="evidence" value="ECO:0007669"/>
    <property type="project" value="InterPro"/>
</dbReference>
<dbReference type="InterPro" id="IPR025885">
    <property type="entry name" value="PapC_N"/>
</dbReference>
<reference evidence="11 12" key="1">
    <citation type="submission" date="2020-01" db="EMBL/GenBank/DDBJ databases">
        <title>The genomic epidemiology of tigecycline resistance gene tet(X) variants in a swine farm in China.</title>
        <authorList>
            <person name="Peng K."/>
            <person name="Li R."/>
        </authorList>
    </citation>
    <scope>NUCLEOTIDE SEQUENCE [LARGE SCALE GENOMIC DNA]</scope>
    <source>
        <strain evidence="11 12">ZN3</strain>
    </source>
</reference>
<dbReference type="PANTHER" id="PTHR30451:SF3">
    <property type="entry name" value="OUTER MEMBRANE USHER PROTEIN HTRE-RELATED"/>
    <property type="match status" value="1"/>
</dbReference>
<keyword evidence="7" id="KW-0472">Membrane</keyword>
<evidence type="ECO:0000256" key="7">
    <source>
        <dbReference type="ARBA" id="ARBA00023136"/>
    </source>
</evidence>
<dbReference type="InterPro" id="IPR025949">
    <property type="entry name" value="PapC-like_C"/>
</dbReference>
<dbReference type="Proteomes" id="UP000503287">
    <property type="component" value="Chromosome"/>
</dbReference>
<accession>A0A6G6SNK8</accession>
<dbReference type="InterPro" id="IPR043142">
    <property type="entry name" value="PapC-like_C_sf"/>
</dbReference>
<dbReference type="SUPFAM" id="SSF141729">
    <property type="entry name" value="FimD N-terminal domain-like"/>
    <property type="match status" value="1"/>
</dbReference>
<dbReference type="Pfam" id="PF13954">
    <property type="entry name" value="PapC_N"/>
    <property type="match status" value="1"/>
</dbReference>
<evidence type="ECO:0000256" key="8">
    <source>
        <dbReference type="ARBA" id="ARBA00023237"/>
    </source>
</evidence>
<evidence type="ECO:0000259" key="9">
    <source>
        <dbReference type="Pfam" id="PF13953"/>
    </source>
</evidence>
<dbReference type="AlphaFoldDB" id="A0A6G6SNK8"/>
<evidence type="ECO:0000256" key="6">
    <source>
        <dbReference type="ARBA" id="ARBA00022729"/>
    </source>
</evidence>
<keyword evidence="5" id="KW-0812">Transmembrane</keyword>
<comment type="subcellular location">
    <subcellularLocation>
        <location evidence="1">Cell outer membrane</location>
        <topology evidence="1">Multi-pass membrane protein</topology>
    </subcellularLocation>
</comment>
<dbReference type="GO" id="GO:0009279">
    <property type="term" value="C:cell outer membrane"/>
    <property type="evidence" value="ECO:0007669"/>
    <property type="project" value="UniProtKB-SubCell"/>
</dbReference>
<dbReference type="Gene3D" id="2.60.40.3110">
    <property type="match status" value="1"/>
</dbReference>
<keyword evidence="6" id="KW-0732">Signal</keyword>
<dbReference type="Gene3D" id="2.60.40.2610">
    <property type="entry name" value="Outer membrane usher protein FimD, plug domain"/>
    <property type="match status" value="1"/>
</dbReference>
<feature type="domain" description="PapC N-terminal" evidence="10">
    <location>
        <begin position="45"/>
        <end position="183"/>
    </location>
</feature>
<dbReference type="Pfam" id="PF00577">
    <property type="entry name" value="Usher"/>
    <property type="match status" value="1"/>
</dbReference>
<dbReference type="Gene3D" id="2.60.40.2070">
    <property type="match status" value="1"/>
</dbReference>
<comment type="similarity">
    <text evidence="2">Belongs to the fimbrial export usher family.</text>
</comment>
<evidence type="ECO:0000256" key="4">
    <source>
        <dbReference type="ARBA" id="ARBA00022452"/>
    </source>
</evidence>